<protein>
    <submittedName>
        <fullName evidence="4">Protein hipA</fullName>
    </submittedName>
</protein>
<proteinExistence type="predicted"/>
<sequence length="530" mass="61095">MNKLNKNEEIVLEYISKKNTVIVSEVVLNTSIALRTAQRTLKKLADKNLIEVLGSTKDRSYKRVFNANDSTINLFVFSSGVLVGELRYGNGEYVFEYDDTYKGEEFENISKAKINTSVELFSYFENLIPEYDRRDRLLISKEDIADVLIGLNNSHGALDFIPKYKLFEYKPRYGKRKNWISVKQTILSTNSFPNLLSAKVDLADDILNATANSEHSDLSGYQTKIDINFDKDENIIRESYEAEYLLKPRSLNESLYFNSDEDETKRYYPYIAINEHLFMSFAKNELGFDVPYSGILKAKDRDYHYITKRYDRQEGLKYNQVDFAQVMGVKSSDKYRSSSEDLFHAINNKLSSKEAKLEALKFYYYSYLIKHADLHLKNIGALEIGNKKYILAPLYDLISVGVYNGESSDLGLGMSKPSKKPKNWKMEDFYKLGTIVGISKLRFKKEARAITKTFLIKMPKYIRTLKEFERTNPLPIQKTRADSTIDFSAKLENMFKEKVIQLNKLGIISELELLDESGGLLSAHKSNKSK</sequence>
<gene>
    <name evidence="4" type="ORF">MNB_SM-4-1543</name>
</gene>
<dbReference type="SUPFAM" id="SSF46785">
    <property type="entry name" value="Winged helix' DNA-binding domain"/>
    <property type="match status" value="1"/>
</dbReference>
<dbReference type="PANTHER" id="PTHR37419">
    <property type="entry name" value="SERINE/THREONINE-PROTEIN KINASE TOXIN HIPA"/>
    <property type="match status" value="1"/>
</dbReference>
<keyword evidence="1" id="KW-0808">Transferase</keyword>
<organism evidence="4">
    <name type="scientific">hydrothermal vent metagenome</name>
    <dbReference type="NCBI Taxonomy" id="652676"/>
    <lineage>
        <taxon>unclassified sequences</taxon>
        <taxon>metagenomes</taxon>
        <taxon>ecological metagenomes</taxon>
    </lineage>
</organism>
<dbReference type="EMBL" id="FPHF01000053">
    <property type="protein sequence ID" value="SFV59744.1"/>
    <property type="molecule type" value="Genomic_DNA"/>
</dbReference>
<evidence type="ECO:0000313" key="4">
    <source>
        <dbReference type="EMBL" id="SFV59744.1"/>
    </source>
</evidence>
<keyword evidence="2" id="KW-0418">Kinase</keyword>
<dbReference type="InterPro" id="IPR052028">
    <property type="entry name" value="HipA_Ser/Thr_kinase"/>
</dbReference>
<name>A0A1W1C1X1_9ZZZZ</name>
<dbReference type="Pfam" id="PF07804">
    <property type="entry name" value="HipA_C"/>
    <property type="match status" value="1"/>
</dbReference>
<dbReference type="AlphaFoldDB" id="A0A1W1C1X1"/>
<evidence type="ECO:0000259" key="3">
    <source>
        <dbReference type="Pfam" id="PF07804"/>
    </source>
</evidence>
<evidence type="ECO:0000256" key="2">
    <source>
        <dbReference type="ARBA" id="ARBA00022777"/>
    </source>
</evidence>
<dbReference type="GO" id="GO:0004674">
    <property type="term" value="F:protein serine/threonine kinase activity"/>
    <property type="evidence" value="ECO:0007669"/>
    <property type="project" value="TreeGrafter"/>
</dbReference>
<dbReference type="GO" id="GO:0005829">
    <property type="term" value="C:cytosol"/>
    <property type="evidence" value="ECO:0007669"/>
    <property type="project" value="TreeGrafter"/>
</dbReference>
<dbReference type="InterPro" id="IPR036390">
    <property type="entry name" value="WH_DNA-bd_sf"/>
</dbReference>
<accession>A0A1W1C1X1</accession>
<feature type="domain" description="HipA-like C-terminal" evidence="3">
    <location>
        <begin position="218"/>
        <end position="451"/>
    </location>
</feature>
<reference evidence="4" key="1">
    <citation type="submission" date="2016-10" db="EMBL/GenBank/DDBJ databases">
        <authorList>
            <person name="de Groot N.N."/>
        </authorList>
    </citation>
    <scope>NUCLEOTIDE SEQUENCE</scope>
</reference>
<dbReference type="InterPro" id="IPR012893">
    <property type="entry name" value="HipA-like_C"/>
</dbReference>
<dbReference type="PANTHER" id="PTHR37419:SF1">
    <property type="entry name" value="SERINE_THREONINE-PROTEIN KINASE TOXIN HIPA"/>
    <property type="match status" value="1"/>
</dbReference>
<evidence type="ECO:0000256" key="1">
    <source>
        <dbReference type="ARBA" id="ARBA00022679"/>
    </source>
</evidence>